<dbReference type="InterPro" id="IPR043502">
    <property type="entry name" value="DNA/RNA_pol_sf"/>
</dbReference>
<evidence type="ECO:0000256" key="6">
    <source>
        <dbReference type="ARBA" id="ARBA00022918"/>
    </source>
</evidence>
<evidence type="ECO:0000256" key="1">
    <source>
        <dbReference type="ARBA" id="ARBA00022679"/>
    </source>
</evidence>
<evidence type="ECO:0000256" key="2">
    <source>
        <dbReference type="ARBA" id="ARBA00022695"/>
    </source>
</evidence>
<dbReference type="GO" id="GO:0004519">
    <property type="term" value="F:endonuclease activity"/>
    <property type="evidence" value="ECO:0007669"/>
    <property type="project" value="UniProtKB-KW"/>
</dbReference>
<accession>A0A5N6LM88</accession>
<keyword evidence="2" id="KW-0548">Nucleotidyltransferase</keyword>
<dbReference type="OrthoDB" id="1430630at2759"/>
<evidence type="ECO:0000256" key="3">
    <source>
        <dbReference type="ARBA" id="ARBA00022722"/>
    </source>
</evidence>
<evidence type="ECO:0000256" key="5">
    <source>
        <dbReference type="ARBA" id="ARBA00022801"/>
    </source>
</evidence>
<gene>
    <name evidence="8" type="ORF">E3N88_40276</name>
</gene>
<dbReference type="PANTHER" id="PTHR34072:SF52">
    <property type="entry name" value="RIBONUCLEASE H"/>
    <property type="match status" value="1"/>
</dbReference>
<evidence type="ECO:0000259" key="7">
    <source>
        <dbReference type="Pfam" id="PF17917"/>
    </source>
</evidence>
<evidence type="ECO:0000313" key="8">
    <source>
        <dbReference type="EMBL" id="KAD2393299.1"/>
    </source>
</evidence>
<sequence length="326" mass="37082">MAEGEEIPKIVAEHENEDNESSHNGGDVTGILKEETRKQISEEVAKAFEATIPHFLEKMRTIIQQELSKGSSSLNEGTYECTCSFHGSYESEVQFLGHVVNSSGISVDPSKVETVMKWFPPKTPTEIRSFLGLAGYYRHFIQDFSKIASPLTKLTRKDVKYCWGPEQDNVFQLLKEKLTNAPVLALPEGNEDLVVYSDASSMGLGCVIMQRGKVLAYASRQLKPHETTYPTHNLELAAVVFALKIWRHYLYGSKFMIFTDHKSLKYFFTQKELNMRQRRWLELLKDYDCEILYHPGKANVVADALSRKDECSPIKVKVMKLVITSD</sequence>
<proteinExistence type="predicted"/>
<name>A0A5N6LM88_9ASTR</name>
<dbReference type="GO" id="GO:0016787">
    <property type="term" value="F:hydrolase activity"/>
    <property type="evidence" value="ECO:0007669"/>
    <property type="project" value="UniProtKB-KW"/>
</dbReference>
<dbReference type="SUPFAM" id="SSF56672">
    <property type="entry name" value="DNA/RNA polymerases"/>
    <property type="match status" value="1"/>
</dbReference>
<dbReference type="InterPro" id="IPR043128">
    <property type="entry name" value="Rev_trsase/Diguanyl_cyclase"/>
</dbReference>
<dbReference type="Gene3D" id="3.30.70.270">
    <property type="match status" value="1"/>
</dbReference>
<reference evidence="8 9" key="1">
    <citation type="submission" date="2019-05" db="EMBL/GenBank/DDBJ databases">
        <title>Mikania micrantha, genome provides insights into the molecular mechanism of rapid growth.</title>
        <authorList>
            <person name="Liu B."/>
        </authorList>
    </citation>
    <scope>NUCLEOTIDE SEQUENCE [LARGE SCALE GENOMIC DNA]</scope>
    <source>
        <strain evidence="8">NLD-2019</strain>
        <tissue evidence="8">Leaf</tissue>
    </source>
</reference>
<dbReference type="AlphaFoldDB" id="A0A5N6LM88"/>
<keyword evidence="9" id="KW-1185">Reference proteome</keyword>
<keyword evidence="1" id="KW-0808">Transferase</keyword>
<dbReference type="FunFam" id="3.30.70.270:FF:000063">
    <property type="entry name" value="Zinc knuckle domaincontaining protein"/>
    <property type="match status" value="1"/>
</dbReference>
<protein>
    <recommendedName>
        <fullName evidence="7">Reverse transcriptase RNase H-like domain-containing protein</fullName>
    </recommendedName>
</protein>
<dbReference type="PANTHER" id="PTHR34072">
    <property type="entry name" value="ENZYMATIC POLYPROTEIN-RELATED"/>
    <property type="match status" value="1"/>
</dbReference>
<dbReference type="Pfam" id="PF17917">
    <property type="entry name" value="RT_RNaseH"/>
    <property type="match status" value="1"/>
</dbReference>
<organism evidence="8 9">
    <name type="scientific">Mikania micrantha</name>
    <name type="common">bitter vine</name>
    <dbReference type="NCBI Taxonomy" id="192012"/>
    <lineage>
        <taxon>Eukaryota</taxon>
        <taxon>Viridiplantae</taxon>
        <taxon>Streptophyta</taxon>
        <taxon>Embryophyta</taxon>
        <taxon>Tracheophyta</taxon>
        <taxon>Spermatophyta</taxon>
        <taxon>Magnoliopsida</taxon>
        <taxon>eudicotyledons</taxon>
        <taxon>Gunneridae</taxon>
        <taxon>Pentapetalae</taxon>
        <taxon>asterids</taxon>
        <taxon>campanulids</taxon>
        <taxon>Asterales</taxon>
        <taxon>Asteraceae</taxon>
        <taxon>Asteroideae</taxon>
        <taxon>Heliantheae alliance</taxon>
        <taxon>Eupatorieae</taxon>
        <taxon>Mikania</taxon>
    </lineage>
</organism>
<dbReference type="EMBL" id="SZYD01000019">
    <property type="protein sequence ID" value="KAD2393299.1"/>
    <property type="molecule type" value="Genomic_DNA"/>
</dbReference>
<keyword evidence="5" id="KW-0378">Hydrolase</keyword>
<keyword evidence="6" id="KW-0695">RNA-directed DNA polymerase</keyword>
<dbReference type="GO" id="GO:0003964">
    <property type="term" value="F:RNA-directed DNA polymerase activity"/>
    <property type="evidence" value="ECO:0007669"/>
    <property type="project" value="UniProtKB-KW"/>
</dbReference>
<evidence type="ECO:0000313" key="9">
    <source>
        <dbReference type="Proteomes" id="UP000326396"/>
    </source>
</evidence>
<dbReference type="InterPro" id="IPR041373">
    <property type="entry name" value="RT_RNaseH"/>
</dbReference>
<feature type="domain" description="Reverse transcriptase RNase H-like" evidence="7">
    <location>
        <begin position="191"/>
        <end position="287"/>
    </location>
</feature>
<evidence type="ECO:0000256" key="4">
    <source>
        <dbReference type="ARBA" id="ARBA00022759"/>
    </source>
</evidence>
<keyword evidence="3" id="KW-0540">Nuclease</keyword>
<keyword evidence="4" id="KW-0255">Endonuclease</keyword>
<dbReference type="CDD" id="cd09274">
    <property type="entry name" value="RNase_HI_RT_Ty3"/>
    <property type="match status" value="1"/>
</dbReference>
<dbReference type="Proteomes" id="UP000326396">
    <property type="component" value="Linkage Group LG9"/>
</dbReference>
<comment type="caution">
    <text evidence="8">The sequence shown here is derived from an EMBL/GenBank/DDBJ whole genome shotgun (WGS) entry which is preliminary data.</text>
</comment>